<evidence type="ECO:0000313" key="2">
    <source>
        <dbReference type="EMBL" id="SFC52063.1"/>
    </source>
</evidence>
<feature type="chain" id="PRO_5011709904" description="YceI-like domain-containing protein" evidence="1">
    <location>
        <begin position="24"/>
        <end position="191"/>
    </location>
</feature>
<keyword evidence="1" id="KW-0732">Signal</keyword>
<organism evidence="2 3">
    <name type="scientific">Flexibacter flexilis DSM 6793</name>
    <dbReference type="NCBI Taxonomy" id="927664"/>
    <lineage>
        <taxon>Bacteria</taxon>
        <taxon>Pseudomonadati</taxon>
        <taxon>Bacteroidota</taxon>
        <taxon>Cytophagia</taxon>
        <taxon>Cytophagales</taxon>
        <taxon>Flexibacteraceae</taxon>
        <taxon>Flexibacter</taxon>
    </lineage>
</organism>
<gene>
    <name evidence="2" type="ORF">SAMN05421780_106105</name>
</gene>
<dbReference type="Proteomes" id="UP000199514">
    <property type="component" value="Unassembled WGS sequence"/>
</dbReference>
<dbReference type="AlphaFoldDB" id="A0A1I1K267"/>
<sequence>MKNLKSFFAAIILMCCVVVQAHAQTDTRRNKAQLSLQGKTETYNYESKAVTFYLNMENKSVNFYAKSYTFVMDMPDSEQKVLLINALRMNSEKSAVIEFKSPLPANFTMPAASQSKKVMMNGTLSVAGANTSVQIPMTVSADAKKNYSYSLHATIDLKNLGVELPSDVLEKTTGVINISMANAIQTVTYRK</sequence>
<name>A0A1I1K267_9BACT</name>
<dbReference type="RefSeq" id="WP_091512423.1">
    <property type="nucleotide sequence ID" value="NZ_FOLE01000006.1"/>
</dbReference>
<evidence type="ECO:0008006" key="4">
    <source>
        <dbReference type="Google" id="ProtNLM"/>
    </source>
</evidence>
<dbReference type="InterPro" id="IPR036761">
    <property type="entry name" value="TTHA0802/YceI-like_sf"/>
</dbReference>
<keyword evidence="3" id="KW-1185">Reference proteome</keyword>
<evidence type="ECO:0000313" key="3">
    <source>
        <dbReference type="Proteomes" id="UP000199514"/>
    </source>
</evidence>
<dbReference type="EMBL" id="FOLE01000006">
    <property type="protein sequence ID" value="SFC52063.1"/>
    <property type="molecule type" value="Genomic_DNA"/>
</dbReference>
<evidence type="ECO:0000256" key="1">
    <source>
        <dbReference type="SAM" id="SignalP"/>
    </source>
</evidence>
<reference evidence="2 3" key="1">
    <citation type="submission" date="2016-10" db="EMBL/GenBank/DDBJ databases">
        <authorList>
            <person name="de Groot N.N."/>
        </authorList>
    </citation>
    <scope>NUCLEOTIDE SEQUENCE [LARGE SCALE GENOMIC DNA]</scope>
    <source>
        <strain evidence="2 3">DSM 6793</strain>
    </source>
</reference>
<dbReference type="Gene3D" id="2.40.128.110">
    <property type="entry name" value="Lipid/polyisoprenoid-binding, YceI-like"/>
    <property type="match status" value="1"/>
</dbReference>
<protein>
    <recommendedName>
        <fullName evidence="4">YceI-like domain-containing protein</fullName>
    </recommendedName>
</protein>
<feature type="signal peptide" evidence="1">
    <location>
        <begin position="1"/>
        <end position="23"/>
    </location>
</feature>
<proteinExistence type="predicted"/>
<accession>A0A1I1K267</accession>